<keyword evidence="3" id="KW-1185">Reference proteome</keyword>
<keyword evidence="1" id="KW-0812">Transmembrane</keyword>
<gene>
    <name evidence="2" type="ORF">J2S11_003937</name>
</gene>
<dbReference type="RefSeq" id="WP_307397409.1">
    <property type="nucleotide sequence ID" value="NZ_BAAADK010000017.1"/>
</dbReference>
<organism evidence="2 3">
    <name type="scientific">Caldalkalibacillus horti</name>
    <dbReference type="NCBI Taxonomy" id="77523"/>
    <lineage>
        <taxon>Bacteria</taxon>
        <taxon>Bacillati</taxon>
        <taxon>Bacillota</taxon>
        <taxon>Bacilli</taxon>
        <taxon>Bacillales</taxon>
        <taxon>Bacillaceae</taxon>
        <taxon>Caldalkalibacillus</taxon>
    </lineage>
</organism>
<evidence type="ECO:0000313" key="3">
    <source>
        <dbReference type="Proteomes" id="UP001235840"/>
    </source>
</evidence>
<evidence type="ECO:0000313" key="2">
    <source>
        <dbReference type="EMBL" id="MDQ0168007.1"/>
    </source>
</evidence>
<reference evidence="2 3" key="1">
    <citation type="submission" date="2023-07" db="EMBL/GenBank/DDBJ databases">
        <title>Genomic Encyclopedia of Type Strains, Phase IV (KMG-IV): sequencing the most valuable type-strain genomes for metagenomic binning, comparative biology and taxonomic classification.</title>
        <authorList>
            <person name="Goeker M."/>
        </authorList>
    </citation>
    <scope>NUCLEOTIDE SEQUENCE [LARGE SCALE GENOMIC DNA]</scope>
    <source>
        <strain evidence="2 3">DSM 12751</strain>
    </source>
</reference>
<keyword evidence="1" id="KW-1133">Transmembrane helix</keyword>
<protein>
    <recommendedName>
        <fullName evidence="4">DUF3955 domain-containing protein</fullName>
    </recommendedName>
</protein>
<evidence type="ECO:0008006" key="4">
    <source>
        <dbReference type="Google" id="ProtNLM"/>
    </source>
</evidence>
<proteinExistence type="predicted"/>
<evidence type="ECO:0000256" key="1">
    <source>
        <dbReference type="SAM" id="Phobius"/>
    </source>
</evidence>
<keyword evidence="1" id="KW-0472">Membrane</keyword>
<dbReference type="Proteomes" id="UP001235840">
    <property type="component" value="Unassembled WGS sequence"/>
</dbReference>
<name>A0ABT9W444_9BACI</name>
<accession>A0ABT9W444</accession>
<sequence>MWEQEREQIMNIKSLQVVLLLVGVISFVYGWLQSVSFPVRSEELERILLSKTVKQYVFMAAAVILWIITYCLYVIEMEVAKIKKDNV</sequence>
<feature type="transmembrane region" description="Helical" evidence="1">
    <location>
        <begin position="12"/>
        <end position="32"/>
    </location>
</feature>
<dbReference type="EMBL" id="JAUSTY010000022">
    <property type="protein sequence ID" value="MDQ0168007.1"/>
    <property type="molecule type" value="Genomic_DNA"/>
</dbReference>
<feature type="transmembrane region" description="Helical" evidence="1">
    <location>
        <begin position="56"/>
        <end position="75"/>
    </location>
</feature>
<comment type="caution">
    <text evidence="2">The sequence shown here is derived from an EMBL/GenBank/DDBJ whole genome shotgun (WGS) entry which is preliminary data.</text>
</comment>